<keyword evidence="2" id="KW-1185">Reference proteome</keyword>
<dbReference type="EMBL" id="MT293574">
    <property type="protein sequence ID" value="QKE44415.1"/>
    <property type="molecule type" value="Genomic_DNA"/>
</dbReference>
<organism evidence="1 2">
    <name type="scientific">Yaravirus sp. 'brasiliensis'</name>
    <dbReference type="NCBI Taxonomy" id="2739681"/>
    <lineage>
        <taxon>Viruses</taxon>
        <taxon>Varidnaviria</taxon>
        <taxon>Bamfordvirae</taxon>
        <taxon>Nucleocytoviricota</taxon>
        <taxon>Mriyaviricetes</taxon>
        <taxon>Yaraviridae</taxon>
        <taxon>Yaravirus</taxon>
        <taxon>Yaravirus brasiliense</taxon>
    </lineage>
</organism>
<dbReference type="Proteomes" id="UP000830293">
    <property type="component" value="Segment"/>
</dbReference>
<evidence type="ECO:0000313" key="2">
    <source>
        <dbReference type="Proteomes" id="UP000830293"/>
    </source>
</evidence>
<protein>
    <submittedName>
        <fullName evidence="1">Uncharacterized protein</fullName>
    </submittedName>
</protein>
<dbReference type="RefSeq" id="YP_010800662.1">
    <property type="nucleotide sequence ID" value="NC_076895.1"/>
</dbReference>
<dbReference type="GeneID" id="80539298"/>
<evidence type="ECO:0000313" key="1">
    <source>
        <dbReference type="EMBL" id="QKE44415.1"/>
    </source>
</evidence>
<sequence length="94" mass="11200">MSTSYYSHIPAANYFRFQLPENRNLRIRDVVGVSVLEEFNEYFIDSAQPFDSVTHEAVEECYDFEFRPTISGQLRDYHTYAERFDSDCDEFEEC</sequence>
<accession>A0AAE7B4G5</accession>
<reference evidence="1" key="1">
    <citation type="submission" date="2020-04" db="EMBL/GenBank/DDBJ databases">
        <title>A mysterious 80 nm amoeba virus with a near complete 'ORFan genome' challenges the classification of DNA viruses.</title>
        <authorList>
            <person name="Boratto P.V.M."/>
            <person name="Oliveira G.P."/>
            <person name="Machado T.B."/>
            <person name="Andrade A.C.S.P."/>
            <person name="Baudoin J.P."/>
            <person name="Klose T."/>
            <person name="Azza S."/>
            <person name="Decloquement P."/>
            <person name="Chabriere E."/>
            <person name="Colson P."/>
            <person name="Levasseur A."/>
            <person name="La Scola B."/>
            <person name="Abrahao J.S."/>
        </authorList>
    </citation>
    <scope>NUCLEOTIDE SEQUENCE</scope>
    <source>
        <strain evidence="1">BHMG</strain>
    </source>
</reference>
<dbReference type="KEGG" id="vg:80539298"/>
<name>A0AAE7B4G5_9VIRU</name>
<proteinExistence type="predicted"/>